<dbReference type="PANTHER" id="PTHR43434">
    <property type="entry name" value="PHOSPHOGLYCOLATE PHOSPHATASE"/>
    <property type="match status" value="1"/>
</dbReference>
<dbReference type="Gene3D" id="3.40.50.1000">
    <property type="entry name" value="HAD superfamily/HAD-like"/>
    <property type="match status" value="1"/>
</dbReference>
<dbReference type="Gene3D" id="1.10.150.240">
    <property type="entry name" value="Putative phosphatase, domain 2"/>
    <property type="match status" value="1"/>
</dbReference>
<dbReference type="InterPro" id="IPR023198">
    <property type="entry name" value="PGP-like_dom2"/>
</dbReference>
<comment type="similarity">
    <text evidence="3">Belongs to the HAD-like hydrolase superfamily. CbbY/CbbZ/Gph/YieH family.</text>
</comment>
<evidence type="ECO:0000256" key="2">
    <source>
        <dbReference type="ARBA" id="ARBA00004818"/>
    </source>
</evidence>
<reference evidence="5 6" key="1">
    <citation type="submission" date="2020-02" db="EMBL/GenBank/DDBJ databases">
        <title>Ideonella bacterium strain TBM-1.</title>
        <authorList>
            <person name="Chen W.-M."/>
        </authorList>
    </citation>
    <scope>NUCLEOTIDE SEQUENCE [LARGE SCALE GENOMIC DNA]</scope>
    <source>
        <strain evidence="5 6">TBM-1</strain>
    </source>
</reference>
<protein>
    <recommendedName>
        <fullName evidence="4">phosphoglycolate phosphatase</fullName>
        <ecNumber evidence="4">3.1.3.18</ecNumber>
    </recommendedName>
</protein>
<dbReference type="GO" id="GO:0006281">
    <property type="term" value="P:DNA repair"/>
    <property type="evidence" value="ECO:0007669"/>
    <property type="project" value="TreeGrafter"/>
</dbReference>
<proteinExistence type="inferred from homology"/>
<dbReference type="GO" id="GO:0008967">
    <property type="term" value="F:phosphoglycolate phosphatase activity"/>
    <property type="evidence" value="ECO:0007669"/>
    <property type="project" value="UniProtKB-EC"/>
</dbReference>
<comment type="catalytic activity">
    <reaction evidence="1">
        <text>2-phosphoglycolate + H2O = glycolate + phosphate</text>
        <dbReference type="Rhea" id="RHEA:14369"/>
        <dbReference type="ChEBI" id="CHEBI:15377"/>
        <dbReference type="ChEBI" id="CHEBI:29805"/>
        <dbReference type="ChEBI" id="CHEBI:43474"/>
        <dbReference type="ChEBI" id="CHEBI:58033"/>
        <dbReference type="EC" id="3.1.3.18"/>
    </reaction>
</comment>
<dbReference type="EC" id="3.1.3.18" evidence="4"/>
<evidence type="ECO:0000313" key="5">
    <source>
        <dbReference type="EMBL" id="NDY92804.1"/>
    </source>
</evidence>
<dbReference type="Pfam" id="PF00702">
    <property type="entry name" value="Hydrolase"/>
    <property type="match status" value="1"/>
</dbReference>
<evidence type="ECO:0000256" key="3">
    <source>
        <dbReference type="ARBA" id="ARBA00006171"/>
    </source>
</evidence>
<evidence type="ECO:0000256" key="1">
    <source>
        <dbReference type="ARBA" id="ARBA00000830"/>
    </source>
</evidence>
<dbReference type="GO" id="GO:0005829">
    <property type="term" value="C:cytosol"/>
    <property type="evidence" value="ECO:0007669"/>
    <property type="project" value="TreeGrafter"/>
</dbReference>
<accession>A0A7C9TLY1</accession>
<dbReference type="PANTHER" id="PTHR43434:SF1">
    <property type="entry name" value="PHOSPHOGLYCOLATE PHOSPHATASE"/>
    <property type="match status" value="1"/>
</dbReference>
<name>A0A7C9TLY1_9BURK</name>
<keyword evidence="5" id="KW-0378">Hydrolase</keyword>
<evidence type="ECO:0000313" key="6">
    <source>
        <dbReference type="Proteomes" id="UP000484255"/>
    </source>
</evidence>
<dbReference type="SUPFAM" id="SSF56784">
    <property type="entry name" value="HAD-like"/>
    <property type="match status" value="1"/>
</dbReference>
<dbReference type="AlphaFoldDB" id="A0A7C9TLY1"/>
<dbReference type="InterPro" id="IPR036412">
    <property type="entry name" value="HAD-like_sf"/>
</dbReference>
<comment type="caution">
    <text evidence="5">The sequence shown here is derived from an EMBL/GenBank/DDBJ whole genome shotgun (WGS) entry which is preliminary data.</text>
</comment>
<sequence length="212" mass="22666">MDGVLLQSNHIKHDAMLALFDVDAQKKVAIAQYNQAHGGVPRKQKFAHIWTCILSRPYDAQVERQLAGAYERALEEALSAAPLVEGVDAFIAGSDLPCFVCTAAPEDEASRVLAGRGLLAHFKVVYGGSTTKAQALAQVASGVGRAPERVLFFGDSKADLEAARSAAVRFVGVTREKVDFLVGSVPTIFNFEDRKLLDLALHAAATGSFPAK</sequence>
<dbReference type="Proteomes" id="UP000484255">
    <property type="component" value="Unassembled WGS sequence"/>
</dbReference>
<organism evidence="5 6">
    <name type="scientific">Ideonella livida</name>
    <dbReference type="NCBI Taxonomy" id="2707176"/>
    <lineage>
        <taxon>Bacteria</taxon>
        <taxon>Pseudomonadati</taxon>
        <taxon>Pseudomonadota</taxon>
        <taxon>Betaproteobacteria</taxon>
        <taxon>Burkholderiales</taxon>
        <taxon>Sphaerotilaceae</taxon>
        <taxon>Ideonella</taxon>
    </lineage>
</organism>
<dbReference type="EMBL" id="JAAGOH010000022">
    <property type="protein sequence ID" value="NDY92804.1"/>
    <property type="molecule type" value="Genomic_DNA"/>
</dbReference>
<gene>
    <name evidence="5" type="ORF">G3A44_16555</name>
</gene>
<comment type="pathway">
    <text evidence="2">Organic acid metabolism; glycolate biosynthesis; glycolate from 2-phosphoglycolate: step 1/1.</text>
</comment>
<evidence type="ECO:0000256" key="4">
    <source>
        <dbReference type="ARBA" id="ARBA00013078"/>
    </source>
</evidence>
<keyword evidence="6" id="KW-1185">Reference proteome</keyword>
<dbReference type="InterPro" id="IPR023214">
    <property type="entry name" value="HAD_sf"/>
</dbReference>
<dbReference type="InterPro" id="IPR050155">
    <property type="entry name" value="HAD-like_hydrolase_sf"/>
</dbReference>